<dbReference type="InterPro" id="IPR004763">
    <property type="entry name" value="CusA-like"/>
</dbReference>
<dbReference type="InterPro" id="IPR001036">
    <property type="entry name" value="Acrflvin-R"/>
</dbReference>
<dbReference type="Pfam" id="PF00873">
    <property type="entry name" value="ACR_tran"/>
    <property type="match status" value="1"/>
</dbReference>
<evidence type="ECO:0000256" key="6">
    <source>
        <dbReference type="ARBA" id="ARBA00022989"/>
    </source>
</evidence>
<evidence type="ECO:0000256" key="1">
    <source>
        <dbReference type="ARBA" id="ARBA00004651"/>
    </source>
</evidence>
<dbReference type="GO" id="GO:0005886">
    <property type="term" value="C:plasma membrane"/>
    <property type="evidence" value="ECO:0007669"/>
    <property type="project" value="UniProtKB-SubCell"/>
</dbReference>
<feature type="transmembrane region" description="Helical" evidence="8">
    <location>
        <begin position="945"/>
        <end position="967"/>
    </location>
</feature>
<dbReference type="Gene3D" id="1.20.1640.10">
    <property type="entry name" value="Multidrug efflux transporter AcrB transmembrane domain"/>
    <property type="match status" value="2"/>
</dbReference>
<evidence type="ECO:0000313" key="9">
    <source>
        <dbReference type="EMBL" id="QBQ56560.1"/>
    </source>
</evidence>
<feature type="transmembrane region" description="Helical" evidence="8">
    <location>
        <begin position="914"/>
        <end position="933"/>
    </location>
</feature>
<dbReference type="InterPro" id="IPR027463">
    <property type="entry name" value="AcrB_DN_DC_subdom"/>
</dbReference>
<feature type="transmembrane region" description="Helical" evidence="8">
    <location>
        <begin position="484"/>
        <end position="508"/>
    </location>
</feature>
<dbReference type="OrthoDB" id="9758297at2"/>
<keyword evidence="6 8" id="KW-1133">Transmembrane helix</keyword>
<dbReference type="Gene3D" id="3.30.70.1440">
    <property type="entry name" value="Multidrug efflux transporter AcrB pore domain"/>
    <property type="match status" value="1"/>
</dbReference>
<dbReference type="GO" id="GO:0008324">
    <property type="term" value="F:monoatomic cation transmembrane transporter activity"/>
    <property type="evidence" value="ECO:0007669"/>
    <property type="project" value="InterPro"/>
</dbReference>
<evidence type="ECO:0000256" key="5">
    <source>
        <dbReference type="ARBA" id="ARBA00022692"/>
    </source>
</evidence>
<dbReference type="SUPFAM" id="SSF82693">
    <property type="entry name" value="Multidrug efflux transporter AcrB pore domain, PN1, PN2, PC1 and PC2 subdomains"/>
    <property type="match status" value="3"/>
</dbReference>
<dbReference type="AlphaFoldDB" id="A0A4P7C451"/>
<name>A0A4P7C451_9GAMM</name>
<feature type="transmembrane region" description="Helical" evidence="8">
    <location>
        <begin position="369"/>
        <end position="389"/>
    </location>
</feature>
<dbReference type="PRINTS" id="PR00702">
    <property type="entry name" value="ACRIFLAVINRP"/>
</dbReference>
<proteinExistence type="inferred from homology"/>
<gene>
    <name evidence="9" type="ORF">E3U44_11955</name>
</gene>
<evidence type="ECO:0000256" key="8">
    <source>
        <dbReference type="SAM" id="Phobius"/>
    </source>
</evidence>
<feature type="transmembrane region" description="Helical" evidence="8">
    <location>
        <begin position="451"/>
        <end position="472"/>
    </location>
</feature>
<dbReference type="SUPFAM" id="SSF82714">
    <property type="entry name" value="Multidrug efflux transporter AcrB TolC docking domain, DN and DC subdomains"/>
    <property type="match status" value="2"/>
</dbReference>
<dbReference type="KEGG" id="nwr:E3U44_11955"/>
<dbReference type="PANTHER" id="PTHR32063">
    <property type="match status" value="1"/>
</dbReference>
<keyword evidence="3" id="KW-0813">Transport</keyword>
<evidence type="ECO:0000256" key="2">
    <source>
        <dbReference type="ARBA" id="ARBA00010942"/>
    </source>
</evidence>
<protein>
    <submittedName>
        <fullName evidence="9">CusA/CzcA family heavy metal efflux RND transporter</fullName>
    </submittedName>
</protein>
<keyword evidence="10" id="KW-1185">Reference proteome</keyword>
<feature type="transmembrane region" description="Helical" evidence="8">
    <location>
        <begin position="1017"/>
        <end position="1040"/>
    </location>
</feature>
<evidence type="ECO:0000256" key="3">
    <source>
        <dbReference type="ARBA" id="ARBA00022448"/>
    </source>
</evidence>
<dbReference type="Proteomes" id="UP000294325">
    <property type="component" value="Chromosome"/>
</dbReference>
<feature type="transmembrane region" description="Helical" evidence="8">
    <location>
        <begin position="343"/>
        <end position="362"/>
    </location>
</feature>
<keyword evidence="5 8" id="KW-0812">Transmembrane</keyword>
<feature type="transmembrane region" description="Helical" evidence="8">
    <location>
        <begin position="12"/>
        <end position="31"/>
    </location>
</feature>
<keyword evidence="7 8" id="KW-0472">Membrane</keyword>
<dbReference type="SUPFAM" id="SSF82866">
    <property type="entry name" value="Multidrug efflux transporter AcrB transmembrane domain"/>
    <property type="match status" value="2"/>
</dbReference>
<dbReference type="Gene3D" id="3.30.70.1430">
    <property type="entry name" value="Multidrug efflux transporter AcrB pore domain"/>
    <property type="match status" value="2"/>
</dbReference>
<evidence type="ECO:0000256" key="7">
    <source>
        <dbReference type="ARBA" id="ARBA00023136"/>
    </source>
</evidence>
<evidence type="ECO:0000313" key="10">
    <source>
        <dbReference type="Proteomes" id="UP000294325"/>
    </source>
</evidence>
<dbReference type="NCBIfam" id="TIGR00914">
    <property type="entry name" value="2A0601"/>
    <property type="match status" value="1"/>
</dbReference>
<dbReference type="EMBL" id="CP038033">
    <property type="protein sequence ID" value="QBQ56560.1"/>
    <property type="molecule type" value="Genomic_DNA"/>
</dbReference>
<keyword evidence="4" id="KW-1003">Cell membrane</keyword>
<dbReference type="GO" id="GO:0042910">
    <property type="term" value="F:xenobiotic transmembrane transporter activity"/>
    <property type="evidence" value="ECO:0007669"/>
    <property type="project" value="TreeGrafter"/>
</dbReference>
<feature type="transmembrane region" description="Helical" evidence="8">
    <location>
        <begin position="888"/>
        <end position="907"/>
    </location>
</feature>
<comment type="similarity">
    <text evidence="2">Belongs to the resistance-nodulation-cell division (RND) (TC 2.A.6) family.</text>
</comment>
<dbReference type="Gene3D" id="3.30.70.1320">
    <property type="entry name" value="Multidrug efflux transporter AcrB pore domain like"/>
    <property type="match status" value="1"/>
</dbReference>
<dbReference type="RefSeq" id="WP_134359823.1">
    <property type="nucleotide sequence ID" value="NZ_CP038033.1"/>
</dbReference>
<feature type="transmembrane region" description="Helical" evidence="8">
    <location>
        <begin position="988"/>
        <end position="1005"/>
    </location>
</feature>
<reference evidence="9 10" key="1">
    <citation type="submission" date="2019-03" db="EMBL/GenBank/DDBJ databases">
        <title>The genome sequence of Nitrosococcus wardiae strain D1FHST reveals the archetypal metabolic capacity of ammonia-oxidizing Gammaproteobacteria.</title>
        <authorList>
            <person name="Wang L."/>
            <person name="Lim C.K."/>
            <person name="Hanson T.E."/>
            <person name="Dang H."/>
            <person name="Klotz M.G."/>
        </authorList>
    </citation>
    <scope>NUCLEOTIDE SEQUENCE [LARGE SCALE GENOMIC DNA]</scope>
    <source>
        <strain evidence="9 10">D1FHS</strain>
    </source>
</reference>
<comment type="subcellular location">
    <subcellularLocation>
        <location evidence="1">Cell membrane</location>
        <topology evidence="1">Multi-pass membrane protein</topology>
    </subcellularLocation>
</comment>
<dbReference type="PANTHER" id="PTHR32063:SF24">
    <property type="entry name" value="CATION EFFLUX SYSTEM (ACRB_ACRD_ACRF FAMILY)"/>
    <property type="match status" value="1"/>
</dbReference>
<sequence length="1050" mass="114588">MFERLLRFSIAHRGLVMLAMVGLILLGIYNFQRLPIDAVPDITNIQVQINTAAPGYSPLETEQLITFPVELAMLGAPRLKETRSISKYGLSQVTVIFEEGTDIYFARQQISERIQQVKGELPAGIEPQMGPVATGLGEIVLWTMEAEPGARQPDGTPVTSTYLRTLLDWVIRPQFLTLPGVTEVNSIGGYKKQYHVTPSPEKLMAYGLSFQDLIKALVENNQMKGAGYIERHGEQLLVRVPGRVYTLEEIRNIRVGTHQAVPIVIGDVAEVLLGKELRTGAATKDGQETVIGTAFMLMGENSRAVAQAVGEKLQEANRSLPEGVEAKPFYDRTSLVDKAITTVRNNLVEGAALVIAVLFFLLGNLRAALITAMVIPLSMLFAITGMVATDVSANLMSLGAIDFGIIVDGAVVIVENSVRHLAEVQKRLQRPLALTERLKAVYDSSEEARRAILFGQMIIMVVYVPIFALSGVEGKMFHPMAQTVIMALLGAMILSITFVPAAVALFIGKRVSEKENLFMRGARKAYLPTLNFALHQRTLMVTSAVVIVALSGLLVTRLGTEFVPSLDEGDIALQVLRTPGTGLNQSIAMQKEVEQALNTFAEVETVAARIGTAEVATDVMGPNISDTYIMLKPREEWPGPDRPKEDLIEAMSQRVARLPGANYEFTQPIELRFNELISGVKTDVAVKAFGDDMDVLLNTARQIAAVLRTVPGATDVRVEQVTGLPVLTVDINRSELARYGLNVADIQRTVEAAMGGVVTGKVYQGDRRFDLVVRLPEHYRVDAEALRRLPILLPQDQDGEVITAQASAPSYIPLSTVAEVQIRPGPNRISREDSKRRVTTTFNVRGRDLGSVVAEAQAKIQAQVKIPPGYWLDWGGQFELMREAAERLSIVVPIALLLIFIFLYSTFGNLKDGLLVFTGVPFALTGGVLSLWLREIPLSISAGVGFIALSGVAVLNGLVMITFIRLLRSQGLPLDKAIRQGALTRLRPVLMTALVASLGFVPMALATSTGAEVQRPLATVVIGGIISSTLLTLLVLPVLYRLFHNKDYER</sequence>
<feature type="transmembrane region" description="Helical" evidence="8">
    <location>
        <begin position="529"/>
        <end position="555"/>
    </location>
</feature>
<dbReference type="Gene3D" id="3.30.2090.10">
    <property type="entry name" value="Multidrug efflux transporter AcrB TolC docking domain, DN and DC subdomains"/>
    <property type="match status" value="2"/>
</dbReference>
<accession>A0A4P7C451</accession>
<organism evidence="9 10">
    <name type="scientific">Nitrosococcus wardiae</name>
    <dbReference type="NCBI Taxonomy" id="1814290"/>
    <lineage>
        <taxon>Bacteria</taxon>
        <taxon>Pseudomonadati</taxon>
        <taxon>Pseudomonadota</taxon>
        <taxon>Gammaproteobacteria</taxon>
        <taxon>Chromatiales</taxon>
        <taxon>Chromatiaceae</taxon>
        <taxon>Nitrosococcus</taxon>
    </lineage>
</organism>
<evidence type="ECO:0000256" key="4">
    <source>
        <dbReference type="ARBA" id="ARBA00022475"/>
    </source>
</evidence>